<feature type="signal peptide" evidence="11">
    <location>
        <begin position="1"/>
        <end position="32"/>
    </location>
</feature>
<protein>
    <submittedName>
        <fullName evidence="13">Outer membrane protein (Porin)</fullName>
    </submittedName>
</protein>
<evidence type="ECO:0000256" key="8">
    <source>
        <dbReference type="ARBA" id="ARBA00023114"/>
    </source>
</evidence>
<organism evidence="13 14">
    <name type="scientific">Paraburkholderia susongensis</name>
    <dbReference type="NCBI Taxonomy" id="1515439"/>
    <lineage>
        <taxon>Bacteria</taxon>
        <taxon>Pseudomonadati</taxon>
        <taxon>Pseudomonadota</taxon>
        <taxon>Betaproteobacteria</taxon>
        <taxon>Burkholderiales</taxon>
        <taxon>Burkholderiaceae</taxon>
        <taxon>Paraburkholderia</taxon>
    </lineage>
</organism>
<dbReference type="GO" id="GO:0015288">
    <property type="term" value="F:porin activity"/>
    <property type="evidence" value="ECO:0007669"/>
    <property type="project" value="UniProtKB-KW"/>
</dbReference>
<comment type="subunit">
    <text evidence="2">Homotrimer.</text>
</comment>
<evidence type="ECO:0000256" key="1">
    <source>
        <dbReference type="ARBA" id="ARBA00004571"/>
    </source>
</evidence>
<keyword evidence="10" id="KW-0998">Cell outer membrane</keyword>
<sequence length="380" mass="40398">MRSVNAVQFKLGAAARLAGAVAMAGFGSAACAQSSVTLYGLIDTAVRYTTHANAAGDSRVQLVNGGLSESNWGMLGAEDLGGGNRVVFQLENRFFTNSGVSDPGYPLFNTAYIGLQSSTFGRLTLGRQTNPLADAVVKTYVSASWLPTVYQFRPEVGMAQGVWTSNMAKYIARWQDVALELSYAFGGQAGAFGAGSQIGASIAYIPQWPLRLGAGYLDARDALNSSAHFKTWTAGGAYTFVDTTVNFGWVVNRQDPGFMGNFPNGPFTPALLTALKFNTFSAREMFFGGVTQLVGNYTHLSANVWRTLQSGKTQSGDGNATQFQLLADYGLSRATSVYAEADYSLYRGGMIGAQLQGFGGLSAAATTTQLGMMVGLRHMF</sequence>
<evidence type="ECO:0000256" key="4">
    <source>
        <dbReference type="ARBA" id="ARBA00022452"/>
    </source>
</evidence>
<evidence type="ECO:0000256" key="3">
    <source>
        <dbReference type="ARBA" id="ARBA00022448"/>
    </source>
</evidence>
<evidence type="ECO:0000313" key="14">
    <source>
        <dbReference type="Proteomes" id="UP000193228"/>
    </source>
</evidence>
<dbReference type="InterPro" id="IPR023614">
    <property type="entry name" value="Porin_dom_sf"/>
</dbReference>
<dbReference type="AlphaFoldDB" id="A0A1X7LKD4"/>
<accession>A0A1X7LKD4</accession>
<dbReference type="OrthoDB" id="6975458at2"/>
<dbReference type="PANTHER" id="PTHR34501">
    <property type="entry name" value="PROTEIN YDDL-RELATED"/>
    <property type="match status" value="1"/>
</dbReference>
<dbReference type="InterPro" id="IPR050298">
    <property type="entry name" value="Gram-neg_bact_OMP"/>
</dbReference>
<keyword evidence="9" id="KW-0472">Membrane</keyword>
<evidence type="ECO:0000256" key="2">
    <source>
        <dbReference type="ARBA" id="ARBA00011233"/>
    </source>
</evidence>
<gene>
    <name evidence="13" type="ORF">SAMN06265784_106220</name>
</gene>
<evidence type="ECO:0000313" key="13">
    <source>
        <dbReference type="EMBL" id="SMG53712.1"/>
    </source>
</evidence>
<keyword evidence="3" id="KW-0813">Transport</keyword>
<dbReference type="InterPro" id="IPR033900">
    <property type="entry name" value="Gram_neg_porin_domain"/>
</dbReference>
<keyword evidence="8" id="KW-0626">Porin</keyword>
<feature type="domain" description="Porin" evidence="12">
    <location>
        <begin position="20"/>
        <end position="347"/>
    </location>
</feature>
<evidence type="ECO:0000256" key="9">
    <source>
        <dbReference type="ARBA" id="ARBA00023136"/>
    </source>
</evidence>
<proteinExistence type="predicted"/>
<dbReference type="GO" id="GO:0046930">
    <property type="term" value="C:pore complex"/>
    <property type="evidence" value="ECO:0007669"/>
    <property type="project" value="UniProtKB-KW"/>
</dbReference>
<dbReference type="RefSeq" id="WP_085486185.1">
    <property type="nucleotide sequence ID" value="NZ_FXAT01000006.1"/>
</dbReference>
<keyword evidence="6 11" id="KW-0732">Signal</keyword>
<dbReference type="PANTHER" id="PTHR34501:SF9">
    <property type="entry name" value="MAJOR OUTER MEMBRANE PROTEIN P.IA"/>
    <property type="match status" value="1"/>
</dbReference>
<dbReference type="EMBL" id="FXAT01000006">
    <property type="protein sequence ID" value="SMG53712.1"/>
    <property type="molecule type" value="Genomic_DNA"/>
</dbReference>
<dbReference type="SUPFAM" id="SSF56935">
    <property type="entry name" value="Porins"/>
    <property type="match status" value="1"/>
</dbReference>
<evidence type="ECO:0000256" key="7">
    <source>
        <dbReference type="ARBA" id="ARBA00023065"/>
    </source>
</evidence>
<dbReference type="Gene3D" id="2.40.160.10">
    <property type="entry name" value="Porin"/>
    <property type="match status" value="1"/>
</dbReference>
<dbReference type="GO" id="GO:0009279">
    <property type="term" value="C:cell outer membrane"/>
    <property type="evidence" value="ECO:0007669"/>
    <property type="project" value="UniProtKB-SubCell"/>
</dbReference>
<dbReference type="Pfam" id="PF13609">
    <property type="entry name" value="Porin_4"/>
    <property type="match status" value="1"/>
</dbReference>
<evidence type="ECO:0000256" key="11">
    <source>
        <dbReference type="SAM" id="SignalP"/>
    </source>
</evidence>
<comment type="subcellular location">
    <subcellularLocation>
        <location evidence="1">Cell outer membrane</location>
        <topology evidence="1">Multi-pass membrane protein</topology>
    </subcellularLocation>
</comment>
<keyword evidence="7" id="KW-0406">Ion transport</keyword>
<dbReference type="PROSITE" id="PS51257">
    <property type="entry name" value="PROKAR_LIPOPROTEIN"/>
    <property type="match status" value="1"/>
</dbReference>
<dbReference type="STRING" id="1515439.SAMN06265784_106220"/>
<keyword evidence="5" id="KW-0812">Transmembrane</keyword>
<evidence type="ECO:0000256" key="10">
    <source>
        <dbReference type="ARBA" id="ARBA00023237"/>
    </source>
</evidence>
<dbReference type="CDD" id="cd00342">
    <property type="entry name" value="gram_neg_porins"/>
    <property type="match status" value="1"/>
</dbReference>
<reference evidence="14" key="1">
    <citation type="submission" date="2017-04" db="EMBL/GenBank/DDBJ databases">
        <authorList>
            <person name="Varghese N."/>
            <person name="Submissions S."/>
        </authorList>
    </citation>
    <scope>NUCLEOTIDE SEQUENCE [LARGE SCALE GENOMIC DNA]</scope>
    <source>
        <strain evidence="14">LMG 29540</strain>
    </source>
</reference>
<evidence type="ECO:0000259" key="12">
    <source>
        <dbReference type="Pfam" id="PF13609"/>
    </source>
</evidence>
<evidence type="ECO:0000256" key="6">
    <source>
        <dbReference type="ARBA" id="ARBA00022729"/>
    </source>
</evidence>
<keyword evidence="14" id="KW-1185">Reference proteome</keyword>
<dbReference type="Proteomes" id="UP000193228">
    <property type="component" value="Unassembled WGS sequence"/>
</dbReference>
<evidence type="ECO:0000256" key="5">
    <source>
        <dbReference type="ARBA" id="ARBA00022692"/>
    </source>
</evidence>
<name>A0A1X7LKD4_9BURK</name>
<dbReference type="GO" id="GO:0006811">
    <property type="term" value="P:monoatomic ion transport"/>
    <property type="evidence" value="ECO:0007669"/>
    <property type="project" value="UniProtKB-KW"/>
</dbReference>
<feature type="chain" id="PRO_5013050062" evidence="11">
    <location>
        <begin position="33"/>
        <end position="380"/>
    </location>
</feature>
<keyword evidence="4" id="KW-1134">Transmembrane beta strand</keyword>